<dbReference type="RefSeq" id="WP_038609942.1">
    <property type="nucleotide sequence ID" value="NZ_JADNOM010000005.1"/>
</dbReference>
<reference evidence="3 4" key="1">
    <citation type="journal article" date="2019" name="Nat. Med.">
        <title>A library of human gut bacterial isolates paired with longitudinal multiomics data enables mechanistic microbiome research.</title>
        <authorList>
            <person name="Poyet M."/>
            <person name="Groussin M."/>
            <person name="Gibbons S.M."/>
            <person name="Avila-Pacheco J."/>
            <person name="Jiang X."/>
            <person name="Kearney S.M."/>
            <person name="Perrotta A.R."/>
            <person name="Berdy B."/>
            <person name="Zhao S."/>
            <person name="Lieberman T.D."/>
            <person name="Swanson P.K."/>
            <person name="Smith M."/>
            <person name="Roesemann S."/>
            <person name="Alexander J.E."/>
            <person name="Rich S.A."/>
            <person name="Livny J."/>
            <person name="Vlamakis H."/>
            <person name="Clish C."/>
            <person name="Bullock K."/>
            <person name="Deik A."/>
            <person name="Scott J."/>
            <person name="Pierce K.A."/>
            <person name="Xavier R.J."/>
            <person name="Alm E.J."/>
        </authorList>
    </citation>
    <scope>NUCLEOTIDE SEQUENCE [LARGE SCALE GENOMIC DNA]</scope>
    <source>
        <strain evidence="2 3">BIOML-A140</strain>
        <strain evidence="1 4">BIOML-A141</strain>
    </source>
</reference>
<evidence type="ECO:0000313" key="4">
    <source>
        <dbReference type="Proteomes" id="UP000483142"/>
    </source>
</evidence>
<dbReference type="Proteomes" id="UP000468344">
    <property type="component" value="Unassembled WGS sequence"/>
</dbReference>
<name>A0A6I0ZA75_PHOVU</name>
<dbReference type="Pfam" id="PF11185">
    <property type="entry name" value="DUF2971"/>
    <property type="match status" value="1"/>
</dbReference>
<comment type="caution">
    <text evidence="2">The sequence shown here is derived from an EMBL/GenBank/DDBJ whole genome shotgun (WGS) entry which is preliminary data.</text>
</comment>
<accession>A0A6I0ZA75</accession>
<evidence type="ECO:0000313" key="2">
    <source>
        <dbReference type="EMBL" id="KAB6473689.1"/>
    </source>
</evidence>
<gene>
    <name evidence="2" type="ORF">GAZ06_17755</name>
    <name evidence="1" type="ORF">GAZ09_17755</name>
</gene>
<evidence type="ECO:0000313" key="1">
    <source>
        <dbReference type="EMBL" id="KAB6448800.1"/>
    </source>
</evidence>
<dbReference type="EMBL" id="WDBZ01000043">
    <property type="protein sequence ID" value="KAB6448800.1"/>
    <property type="molecule type" value="Genomic_DNA"/>
</dbReference>
<organism evidence="2 3">
    <name type="scientific">Phocaeicola vulgatus</name>
    <name type="common">Bacteroides vulgatus</name>
    <dbReference type="NCBI Taxonomy" id="821"/>
    <lineage>
        <taxon>Bacteria</taxon>
        <taxon>Pseudomonadati</taxon>
        <taxon>Bacteroidota</taxon>
        <taxon>Bacteroidia</taxon>
        <taxon>Bacteroidales</taxon>
        <taxon>Bacteroidaceae</taxon>
        <taxon>Phocaeicola</taxon>
    </lineage>
</organism>
<sequence length="324" mass="38572">MKVYKYRANLFNEKEKRRRDTESLLKNEFYAAKFKELNDPFECSFDLQMKDSDKTTFYNSINPLDVGIYSLGMLQQEELFPSHELMWAHYANSHKGFCIEYDLDKMLQSSYPDFDIRNKITVIYQPNMPTIVKEDFNDIFGIQKKVFGTKSLAWEYENEIRLVFLESGIKHYSQEIVTGIYFGLNIGLEERNLIINKLKRKNIKFYQINRTNNSYKLSCSELNESDIYNYQIISQSSNMIVDNYNVLYLGVNKDKITMQNFVNEFRRGKYKPTNITIYDDLRVEKCINKWSSQTTEEEKQILAKHWITYAPFDIAPIIWMYPES</sequence>
<dbReference type="EMBL" id="WDBY01000043">
    <property type="protein sequence ID" value="KAB6473689.1"/>
    <property type="molecule type" value="Genomic_DNA"/>
</dbReference>
<dbReference type="InterPro" id="IPR021352">
    <property type="entry name" value="DUF2971"/>
</dbReference>
<proteinExistence type="predicted"/>
<dbReference type="AlphaFoldDB" id="A0A6I0ZA75"/>
<protein>
    <submittedName>
        <fullName evidence="2">DUF2971 domain-containing protein</fullName>
    </submittedName>
</protein>
<dbReference type="Proteomes" id="UP000483142">
    <property type="component" value="Unassembled WGS sequence"/>
</dbReference>
<evidence type="ECO:0000313" key="3">
    <source>
        <dbReference type="Proteomes" id="UP000468344"/>
    </source>
</evidence>